<gene>
    <name evidence="5" type="ORF">BDW59DRAFT_178576</name>
</gene>
<evidence type="ECO:0000259" key="4">
    <source>
        <dbReference type="Pfam" id="PF01636"/>
    </source>
</evidence>
<dbReference type="Pfam" id="PF01636">
    <property type="entry name" value="APH"/>
    <property type="match status" value="1"/>
</dbReference>
<dbReference type="InterPro" id="IPR011009">
    <property type="entry name" value="Kinase-like_dom_sf"/>
</dbReference>
<name>A0ABR4IR31_9EURO</name>
<dbReference type="InterPro" id="IPR002575">
    <property type="entry name" value="Aminoglycoside_PTrfase"/>
</dbReference>
<evidence type="ECO:0000256" key="3">
    <source>
        <dbReference type="ARBA" id="ARBA00048679"/>
    </source>
</evidence>
<evidence type="ECO:0000313" key="5">
    <source>
        <dbReference type="EMBL" id="KAL2829273.1"/>
    </source>
</evidence>
<protein>
    <recommendedName>
        <fullName evidence="1">non-specific serine/threonine protein kinase</fullName>
        <ecNumber evidence="1">2.7.11.1</ecNumber>
    </recommendedName>
</protein>
<evidence type="ECO:0000256" key="1">
    <source>
        <dbReference type="ARBA" id="ARBA00012513"/>
    </source>
</evidence>
<sequence length="302" mass="34656">MEQTQDSRGFPYQWCNLYPGKQYISVNNKWLYPCPPTAAPLPLPPDQEVIKVHRKHIARIVLEHDFSIVSKTGFGIRPPEAEAMKLVIQHTSVPVAKVVWADFTGSEIDNNPEYKGTIHMTTISGICLEGKWEGLGAKSKESICRQIWSLSCQWREIPRPLELDDTFQCAADGSPSRDPMLQDLNNPPLPLTNDAKLRARIYERYLHYGGRQYERTLPDVLPRSYRSVFTHGDIAARNIMVDDDNNVIGILDWEFAGWYPDYWEYAQIMKPSYHGDFQDWMGRTAPQAWDITGINAARKVLF</sequence>
<dbReference type="PANTHER" id="PTHR21310">
    <property type="entry name" value="AMINOGLYCOSIDE PHOSPHOTRANSFERASE-RELATED-RELATED"/>
    <property type="match status" value="1"/>
</dbReference>
<reference evidence="5 6" key="1">
    <citation type="submission" date="2024-07" db="EMBL/GenBank/DDBJ databases">
        <title>Section-level genome sequencing and comparative genomics of Aspergillus sections Usti and Cavernicolus.</title>
        <authorList>
            <consortium name="Lawrence Berkeley National Laboratory"/>
            <person name="Nybo J.L."/>
            <person name="Vesth T.C."/>
            <person name="Theobald S."/>
            <person name="Frisvad J.C."/>
            <person name="Larsen T.O."/>
            <person name="Kjaerboelling I."/>
            <person name="Rothschild-Mancinelli K."/>
            <person name="Lyhne E.K."/>
            <person name="Kogle M.E."/>
            <person name="Barry K."/>
            <person name="Clum A."/>
            <person name="Na H."/>
            <person name="Ledsgaard L."/>
            <person name="Lin J."/>
            <person name="Lipzen A."/>
            <person name="Kuo A."/>
            <person name="Riley R."/>
            <person name="Mondo S."/>
            <person name="LaButti K."/>
            <person name="Haridas S."/>
            <person name="Pangalinan J."/>
            <person name="Salamov A.A."/>
            <person name="Simmons B.A."/>
            <person name="Magnuson J.K."/>
            <person name="Chen J."/>
            <person name="Drula E."/>
            <person name="Henrissat B."/>
            <person name="Wiebenga A."/>
            <person name="Lubbers R.J."/>
            <person name="Gomes A.C."/>
            <person name="Makela M.R."/>
            <person name="Stajich J."/>
            <person name="Grigoriev I.V."/>
            <person name="Mortensen U.H."/>
            <person name="De vries R.P."/>
            <person name="Baker S.E."/>
            <person name="Andersen M.R."/>
        </authorList>
    </citation>
    <scope>NUCLEOTIDE SEQUENCE [LARGE SCALE GENOMIC DNA]</scope>
    <source>
        <strain evidence="5 6">CBS 600.67</strain>
    </source>
</reference>
<dbReference type="InterPro" id="IPR051678">
    <property type="entry name" value="AGP_Transferase"/>
</dbReference>
<dbReference type="SUPFAM" id="SSF56112">
    <property type="entry name" value="Protein kinase-like (PK-like)"/>
    <property type="match status" value="1"/>
</dbReference>
<dbReference type="PANTHER" id="PTHR21310:SF58">
    <property type="entry name" value="AMINOGLYCOSIDE PHOSPHOTRANSFERASE DOMAIN-CONTAINING PROTEIN"/>
    <property type="match status" value="1"/>
</dbReference>
<evidence type="ECO:0000256" key="2">
    <source>
        <dbReference type="ARBA" id="ARBA00047899"/>
    </source>
</evidence>
<comment type="caution">
    <text evidence="5">The sequence shown here is derived from an EMBL/GenBank/DDBJ whole genome shotgun (WGS) entry which is preliminary data.</text>
</comment>
<dbReference type="EC" id="2.7.11.1" evidence="1"/>
<dbReference type="Gene3D" id="3.90.1200.10">
    <property type="match status" value="1"/>
</dbReference>
<comment type="catalytic activity">
    <reaction evidence="2">
        <text>L-threonyl-[protein] + ATP = O-phospho-L-threonyl-[protein] + ADP + H(+)</text>
        <dbReference type="Rhea" id="RHEA:46608"/>
        <dbReference type="Rhea" id="RHEA-COMP:11060"/>
        <dbReference type="Rhea" id="RHEA-COMP:11605"/>
        <dbReference type="ChEBI" id="CHEBI:15378"/>
        <dbReference type="ChEBI" id="CHEBI:30013"/>
        <dbReference type="ChEBI" id="CHEBI:30616"/>
        <dbReference type="ChEBI" id="CHEBI:61977"/>
        <dbReference type="ChEBI" id="CHEBI:456216"/>
        <dbReference type="EC" id="2.7.11.1"/>
    </reaction>
</comment>
<evidence type="ECO:0000313" key="6">
    <source>
        <dbReference type="Proteomes" id="UP001610335"/>
    </source>
</evidence>
<dbReference type="PROSITE" id="PS00109">
    <property type="entry name" value="PROTEIN_KINASE_TYR"/>
    <property type="match status" value="1"/>
</dbReference>
<feature type="domain" description="Aminoglycoside phosphotransferase" evidence="4">
    <location>
        <begin position="79"/>
        <end position="267"/>
    </location>
</feature>
<dbReference type="Proteomes" id="UP001610335">
    <property type="component" value="Unassembled WGS sequence"/>
</dbReference>
<keyword evidence="6" id="KW-1185">Reference proteome</keyword>
<dbReference type="EMBL" id="JBFXLS010000017">
    <property type="protein sequence ID" value="KAL2829273.1"/>
    <property type="molecule type" value="Genomic_DNA"/>
</dbReference>
<comment type="catalytic activity">
    <reaction evidence="3">
        <text>L-seryl-[protein] + ATP = O-phospho-L-seryl-[protein] + ADP + H(+)</text>
        <dbReference type="Rhea" id="RHEA:17989"/>
        <dbReference type="Rhea" id="RHEA-COMP:9863"/>
        <dbReference type="Rhea" id="RHEA-COMP:11604"/>
        <dbReference type="ChEBI" id="CHEBI:15378"/>
        <dbReference type="ChEBI" id="CHEBI:29999"/>
        <dbReference type="ChEBI" id="CHEBI:30616"/>
        <dbReference type="ChEBI" id="CHEBI:83421"/>
        <dbReference type="ChEBI" id="CHEBI:456216"/>
        <dbReference type="EC" id="2.7.11.1"/>
    </reaction>
</comment>
<accession>A0ABR4IR31</accession>
<proteinExistence type="predicted"/>
<organism evidence="5 6">
    <name type="scientific">Aspergillus cavernicola</name>
    <dbReference type="NCBI Taxonomy" id="176166"/>
    <lineage>
        <taxon>Eukaryota</taxon>
        <taxon>Fungi</taxon>
        <taxon>Dikarya</taxon>
        <taxon>Ascomycota</taxon>
        <taxon>Pezizomycotina</taxon>
        <taxon>Eurotiomycetes</taxon>
        <taxon>Eurotiomycetidae</taxon>
        <taxon>Eurotiales</taxon>
        <taxon>Aspergillaceae</taxon>
        <taxon>Aspergillus</taxon>
        <taxon>Aspergillus subgen. Nidulantes</taxon>
    </lineage>
</organism>
<dbReference type="InterPro" id="IPR008266">
    <property type="entry name" value="Tyr_kinase_AS"/>
</dbReference>